<reference evidence="1 2" key="1">
    <citation type="submission" date="2020-02" db="EMBL/GenBank/DDBJ databases">
        <authorList>
            <person name="Li X.-J."/>
            <person name="Feng X.-M."/>
        </authorList>
    </citation>
    <scope>NUCLEOTIDE SEQUENCE [LARGE SCALE GENOMIC DNA]</scope>
    <source>
        <strain evidence="1 2">CGMCC 4.7225</strain>
    </source>
</reference>
<comment type="caution">
    <text evidence="1">The sequence shown here is derived from an EMBL/GenBank/DDBJ whole genome shotgun (WGS) entry which is preliminary data.</text>
</comment>
<gene>
    <name evidence="1" type="ORF">G1H11_16215</name>
</gene>
<sequence>MTVIALTSTRGAPGVTTAALALTFAWPRAALFVEADVSGSSSVNAGHLRGQADPEPNIVDLAVAYRNNALTFDALHRAAQELPLDSSRIFLAGLANSSQRSAFTPAFWEALSALLTTMPNHGIDVIIDAGRHGMRAAPEPLLQGADLVCVVTRTRLDPIVSVTANAAEIRGAADVATDRVGVIVVGDGQPYSARDVARTSGLPVWATMSWDPVNADRLSGGKDIASRARFDKSPLMRSARSAVNELTNVANRRERVLGTEMGRP</sequence>
<evidence type="ECO:0008006" key="3">
    <source>
        <dbReference type="Google" id="ProtNLM"/>
    </source>
</evidence>
<keyword evidence="2" id="KW-1185">Reference proteome</keyword>
<dbReference type="AlphaFoldDB" id="A0A6N9YPE5"/>
<dbReference type="InterPro" id="IPR027417">
    <property type="entry name" value="P-loop_NTPase"/>
</dbReference>
<dbReference type="RefSeq" id="WP_163819629.1">
    <property type="nucleotide sequence ID" value="NZ_JAAGOB010000008.1"/>
</dbReference>
<evidence type="ECO:0000313" key="1">
    <source>
        <dbReference type="EMBL" id="NED96852.1"/>
    </source>
</evidence>
<dbReference type="SUPFAM" id="SSF52540">
    <property type="entry name" value="P-loop containing nucleoside triphosphate hydrolases"/>
    <property type="match status" value="1"/>
</dbReference>
<protein>
    <recommendedName>
        <fullName evidence="3">CpsD/CapB family tyrosine-protein kinase</fullName>
    </recommendedName>
</protein>
<dbReference type="Gene3D" id="3.40.50.300">
    <property type="entry name" value="P-loop containing nucleotide triphosphate hydrolases"/>
    <property type="match status" value="1"/>
</dbReference>
<accession>A0A6N9YPE5</accession>
<name>A0A6N9YPE5_9ACTN</name>
<dbReference type="EMBL" id="JAAGOB010000008">
    <property type="protein sequence ID" value="NED96852.1"/>
    <property type="molecule type" value="Genomic_DNA"/>
</dbReference>
<organism evidence="1 2">
    <name type="scientific">Phytoactinopolyspora alkaliphila</name>
    <dbReference type="NCBI Taxonomy" id="1783498"/>
    <lineage>
        <taxon>Bacteria</taxon>
        <taxon>Bacillati</taxon>
        <taxon>Actinomycetota</taxon>
        <taxon>Actinomycetes</taxon>
        <taxon>Jiangellales</taxon>
        <taxon>Jiangellaceae</taxon>
        <taxon>Phytoactinopolyspora</taxon>
    </lineage>
</organism>
<dbReference type="Proteomes" id="UP000469185">
    <property type="component" value="Unassembled WGS sequence"/>
</dbReference>
<proteinExistence type="predicted"/>
<evidence type="ECO:0000313" key="2">
    <source>
        <dbReference type="Proteomes" id="UP000469185"/>
    </source>
</evidence>